<organism evidence="2 3">
    <name type="scientific">Pseudomonas phage KTN4</name>
    <dbReference type="NCBI Taxonomy" id="1862701"/>
    <lineage>
        <taxon>Viruses</taxon>
        <taxon>Duplodnaviria</taxon>
        <taxon>Heunggongvirae</taxon>
        <taxon>Uroviricota</taxon>
        <taxon>Caudoviricetes</taxon>
        <taxon>Chimalliviridae</taxon>
        <taxon>Phikzvirus</taxon>
        <taxon>Phikzvirus phiKZ</taxon>
    </lineage>
</organism>
<evidence type="ECO:0000313" key="2">
    <source>
        <dbReference type="EMBL" id="ANM44861.1"/>
    </source>
</evidence>
<evidence type="ECO:0000256" key="1">
    <source>
        <dbReference type="SAM" id="MobiDB-lite"/>
    </source>
</evidence>
<proteinExistence type="predicted"/>
<gene>
    <name evidence="2" type="ORF">KTN4_103</name>
</gene>
<dbReference type="EMBL" id="KU521356">
    <property type="protein sequence ID" value="ANM44861.1"/>
    <property type="molecule type" value="Genomic_DNA"/>
</dbReference>
<protein>
    <submittedName>
        <fullName evidence="2">Uncharacterized protein</fullName>
    </submittedName>
</protein>
<sequence length="533" mass="59719">MATADFDNEYDDTPEENLLDQIDEINAQHDPDSSIENNDEVETPPFVPDQKEIKLRIPRNAKTGNIRDASEPAIKDSASILTLLRENPQTVYNFLDHNKELFKAFADNKVDDTSDGVKWTAAILEGLAHSIVEDAPIGATAREGSEWSSEIPYGEKIIRPGRPVFNTNGRKMTDDETLVFLTRKANIGTPYDTFLPHSGIWVKLRAPTGTEVAALQARLAQLKIRLGAESKGMLFSNMAAVLLNMVSSLALACVIQSNYKFNTPTDLEHVISVADEPFLHHALAATMYPDGFNYSYPCIADANTCNHIETAKLNMSTLVQYDLLAFSEEQKKYIARKFNACTESDLKTYKEGFRIETQVTEMFGDVGVVLEMCTIADRRESGDSWINSIIDMTQGSFNEPVDGPQRSQYIARLQKISIARQFSHFVKEIKVREDDDGESSEDNIRTATTNRETIEKFLTNILSTPEYNDRFINAVSNFIDSQLIGMIAITSWNCPVCESPAATKFKERFPHLIPIDMLSTFFTLAASKSNRMV</sequence>
<feature type="region of interest" description="Disordered" evidence="1">
    <location>
        <begin position="25"/>
        <end position="46"/>
    </location>
</feature>
<dbReference type="Proteomes" id="UP000224336">
    <property type="component" value="Segment"/>
</dbReference>
<evidence type="ECO:0000313" key="3">
    <source>
        <dbReference type="Proteomes" id="UP000224336"/>
    </source>
</evidence>
<reference evidence="2 3" key="1">
    <citation type="journal article" date="2016" name="Sci. Rep.">
        <title>A proposed integrated approach for the preclinical evaluation of phage therapy in Pseudomonas infections.</title>
        <authorList>
            <person name="Danis-Wlodarczyk K."/>
            <person name="Vandenheuvel D."/>
            <person name="Jang H.B."/>
            <person name="Briers Y."/>
            <person name="Olszak T."/>
            <person name="Arabski M."/>
            <person name="Wasik S."/>
            <person name="Drabik M."/>
            <person name="Higgins G."/>
            <person name="Tyrrell J."/>
            <person name="Harvey B.J."/>
            <person name="Noben J.P."/>
            <person name="Lavigne R."/>
            <person name="Drulis-Kawa Z."/>
        </authorList>
    </citation>
    <scope>NUCLEOTIDE SEQUENCE [LARGE SCALE GENOMIC DNA]</scope>
</reference>
<accession>A0A192Y746</accession>
<name>A0A192Y746_9CAUD</name>